<dbReference type="PANTHER" id="PTHR32385">
    <property type="entry name" value="MANNOSYL PHOSPHORYLINOSITOL CERAMIDE SYNTHASE"/>
    <property type="match status" value="1"/>
</dbReference>
<dbReference type="GO" id="GO:0016020">
    <property type="term" value="C:membrane"/>
    <property type="evidence" value="ECO:0007669"/>
    <property type="project" value="GOC"/>
</dbReference>
<organism evidence="2 3">
    <name type="scientific">Segatella hominis</name>
    <dbReference type="NCBI Taxonomy" id="2518605"/>
    <lineage>
        <taxon>Bacteria</taxon>
        <taxon>Pseudomonadati</taxon>
        <taxon>Bacteroidota</taxon>
        <taxon>Bacteroidia</taxon>
        <taxon>Bacteroidales</taxon>
        <taxon>Prevotellaceae</taxon>
        <taxon>Segatella</taxon>
    </lineage>
</organism>
<dbReference type="RefSeq" id="WP_134843772.1">
    <property type="nucleotide sequence ID" value="NZ_SGVY01000027.1"/>
</dbReference>
<dbReference type="AlphaFoldDB" id="A0A4Y8VH17"/>
<keyword evidence="3" id="KW-1185">Reference proteome</keyword>
<dbReference type="Pfam" id="PF04488">
    <property type="entry name" value="Gly_transf_sug"/>
    <property type="match status" value="1"/>
</dbReference>
<dbReference type="GO" id="GO:0051999">
    <property type="term" value="P:mannosyl-inositol phosphorylceramide biosynthetic process"/>
    <property type="evidence" value="ECO:0007669"/>
    <property type="project" value="TreeGrafter"/>
</dbReference>
<dbReference type="InterPro" id="IPR029044">
    <property type="entry name" value="Nucleotide-diphossugar_trans"/>
</dbReference>
<dbReference type="PANTHER" id="PTHR32385:SF15">
    <property type="entry name" value="INOSITOL PHOSPHOCERAMIDE MANNOSYLTRANSFERASE 1"/>
    <property type="match status" value="1"/>
</dbReference>
<reference evidence="2 3" key="1">
    <citation type="submission" date="2019-02" db="EMBL/GenBank/DDBJ databases">
        <title>Draft Genome Sequence of the Prevotella sp. BCRC 81118, Isolated from Human Feces.</title>
        <authorList>
            <person name="Huang C.-H."/>
        </authorList>
    </citation>
    <scope>NUCLEOTIDE SEQUENCE [LARGE SCALE GENOMIC DNA]</scope>
    <source>
        <strain evidence="2 3">BCRC 81118</strain>
    </source>
</reference>
<keyword evidence="1" id="KW-0808">Transferase</keyword>
<name>A0A4Y8VH17_9BACT</name>
<dbReference type="SUPFAM" id="SSF53448">
    <property type="entry name" value="Nucleotide-diphospho-sugar transferases"/>
    <property type="match status" value="1"/>
</dbReference>
<gene>
    <name evidence="2" type="ORF">EXN75_10485</name>
</gene>
<proteinExistence type="predicted"/>
<protein>
    <submittedName>
        <fullName evidence="2">Polysaccharide biosynthesis protein</fullName>
    </submittedName>
</protein>
<dbReference type="InterPro" id="IPR007577">
    <property type="entry name" value="GlycoTrfase_DXD_sugar-bd_CS"/>
</dbReference>
<dbReference type="Gene3D" id="3.90.550.20">
    <property type="match status" value="1"/>
</dbReference>
<evidence type="ECO:0000256" key="1">
    <source>
        <dbReference type="ARBA" id="ARBA00022679"/>
    </source>
</evidence>
<dbReference type="Proteomes" id="UP000297872">
    <property type="component" value="Unassembled WGS sequence"/>
</dbReference>
<dbReference type="EMBL" id="SGVY01000027">
    <property type="protein sequence ID" value="TFH79249.1"/>
    <property type="molecule type" value="Genomic_DNA"/>
</dbReference>
<comment type="caution">
    <text evidence="2">The sequence shown here is derived from an EMBL/GenBank/DDBJ whole genome shotgun (WGS) entry which is preliminary data.</text>
</comment>
<dbReference type="InterPro" id="IPR051706">
    <property type="entry name" value="Glycosyltransferase_domain"/>
</dbReference>
<dbReference type="OrthoDB" id="9802987at2"/>
<accession>A0A4Y8VH17</accession>
<dbReference type="GeneID" id="302995706"/>
<evidence type="ECO:0000313" key="2">
    <source>
        <dbReference type="EMBL" id="TFH79249.1"/>
    </source>
</evidence>
<sequence>MIPKKIHYCWFGRGPMPKVVTWCIESWKRKCPDYEIKLWNEDNFDVNSVPFIKQAYELKKYAFVADYVRMYALYYEGGIYMDSDEYALRSFDDLLDNCVVSCHEFYPGMFAQNLSKLDKETWLPEGEEKWMQYSGLGICANPLLAEPHHPLIKDCLDYYNTHDFMYRDNDFYNDEQIVGAVLTRAAMKYGYRYNAGVQHLDEGILILGPEQFILNSLFYSFTKSRVVHMALGSWTKVDNSKFLRKLMLNHPSIALMHLQFKCLMRKIKHLFMSKQESRLRNGNFWKL</sequence>
<dbReference type="GO" id="GO:0000030">
    <property type="term" value="F:mannosyltransferase activity"/>
    <property type="evidence" value="ECO:0007669"/>
    <property type="project" value="TreeGrafter"/>
</dbReference>
<evidence type="ECO:0000313" key="3">
    <source>
        <dbReference type="Proteomes" id="UP000297872"/>
    </source>
</evidence>